<keyword evidence="2" id="KW-1185">Reference proteome</keyword>
<protein>
    <submittedName>
        <fullName evidence="1">Uncharacterized protein</fullName>
    </submittedName>
</protein>
<accession>A0ABQ7LRF8</accession>
<comment type="caution">
    <text evidence="1">The sequence shown here is derived from an EMBL/GenBank/DDBJ whole genome shotgun (WGS) entry which is preliminary data.</text>
</comment>
<dbReference type="Proteomes" id="UP000823674">
    <property type="component" value="Chromosome A08"/>
</dbReference>
<name>A0ABQ7LRF8_BRACM</name>
<evidence type="ECO:0000313" key="2">
    <source>
        <dbReference type="Proteomes" id="UP000823674"/>
    </source>
</evidence>
<reference evidence="1 2" key="1">
    <citation type="submission" date="2021-03" db="EMBL/GenBank/DDBJ databases">
        <authorList>
            <person name="King G.J."/>
            <person name="Bancroft I."/>
            <person name="Baten A."/>
            <person name="Bloomfield J."/>
            <person name="Borpatragohain P."/>
            <person name="He Z."/>
            <person name="Irish N."/>
            <person name="Irwin J."/>
            <person name="Liu K."/>
            <person name="Mauleon R.P."/>
            <person name="Moore J."/>
            <person name="Morris R."/>
            <person name="Ostergaard L."/>
            <person name="Wang B."/>
            <person name="Wells R."/>
        </authorList>
    </citation>
    <scope>NUCLEOTIDE SEQUENCE [LARGE SCALE GENOMIC DNA]</scope>
    <source>
        <strain evidence="1">R-o-18</strain>
        <tissue evidence="1">Leaf</tissue>
    </source>
</reference>
<organism evidence="1 2">
    <name type="scientific">Brassica rapa subsp. trilocularis</name>
    <dbReference type="NCBI Taxonomy" id="1813537"/>
    <lineage>
        <taxon>Eukaryota</taxon>
        <taxon>Viridiplantae</taxon>
        <taxon>Streptophyta</taxon>
        <taxon>Embryophyta</taxon>
        <taxon>Tracheophyta</taxon>
        <taxon>Spermatophyta</taxon>
        <taxon>Magnoliopsida</taxon>
        <taxon>eudicotyledons</taxon>
        <taxon>Gunneridae</taxon>
        <taxon>Pentapetalae</taxon>
        <taxon>rosids</taxon>
        <taxon>malvids</taxon>
        <taxon>Brassicales</taxon>
        <taxon>Brassicaceae</taxon>
        <taxon>Brassiceae</taxon>
        <taxon>Brassica</taxon>
    </lineage>
</organism>
<evidence type="ECO:0000313" key="1">
    <source>
        <dbReference type="EMBL" id="KAG5389145.1"/>
    </source>
</evidence>
<proteinExistence type="predicted"/>
<dbReference type="EMBL" id="JADBGQ010000007">
    <property type="protein sequence ID" value="KAG5389145.1"/>
    <property type="molecule type" value="Genomic_DNA"/>
</dbReference>
<gene>
    <name evidence="1" type="primary">A08p012480.1_BraROA</name>
    <name evidence="1" type="ORF">IGI04_030686</name>
</gene>
<sequence length="115" mass="12673">MGNGDSGGDPLLEPLPELLCFCDPPPKLFFFFEPLPELLFFFDPPPELLFVRVNQERAQPKTVIKAQDQMKPQPHQPSSILSVLSPCGAEEIITVSPELSHNNNSFAPLLLSCVG</sequence>